<accession>A0A1H5VI72</accession>
<sequence length="41" mass="4441">MKYSLLIAATIFAFFLTGCGDPKPGQYPPSLYDGNKQGDSQ</sequence>
<evidence type="ECO:0000313" key="2">
    <source>
        <dbReference type="Proteomes" id="UP000236753"/>
    </source>
</evidence>
<gene>
    <name evidence="1" type="ORF">SAMN05216334_11276</name>
</gene>
<dbReference type="AlphaFoldDB" id="A0A1H5VI72"/>
<dbReference type="PROSITE" id="PS51257">
    <property type="entry name" value="PROKAR_LIPOPROTEIN"/>
    <property type="match status" value="1"/>
</dbReference>
<reference evidence="1 2" key="1">
    <citation type="submission" date="2016-10" db="EMBL/GenBank/DDBJ databases">
        <authorList>
            <person name="de Groot N.N."/>
        </authorList>
    </citation>
    <scope>NUCLEOTIDE SEQUENCE [LARGE SCALE GENOMIC DNA]</scope>
    <source>
        <strain evidence="1 2">Nm13</strain>
    </source>
</reference>
<evidence type="ECO:0008006" key="3">
    <source>
        <dbReference type="Google" id="ProtNLM"/>
    </source>
</evidence>
<dbReference type="EMBL" id="FNUX01000012">
    <property type="protein sequence ID" value="SEF86217.1"/>
    <property type="molecule type" value="Genomic_DNA"/>
</dbReference>
<evidence type="ECO:0000313" key="1">
    <source>
        <dbReference type="EMBL" id="SEF86217.1"/>
    </source>
</evidence>
<proteinExistence type="predicted"/>
<protein>
    <recommendedName>
        <fullName evidence="3">Lipoprotein</fullName>
    </recommendedName>
</protein>
<name>A0A1H5VI72_9PROT</name>
<organism evidence="1 2">
    <name type="scientific">Nitrosomonas ureae</name>
    <dbReference type="NCBI Taxonomy" id="44577"/>
    <lineage>
        <taxon>Bacteria</taxon>
        <taxon>Pseudomonadati</taxon>
        <taxon>Pseudomonadota</taxon>
        <taxon>Betaproteobacteria</taxon>
        <taxon>Nitrosomonadales</taxon>
        <taxon>Nitrosomonadaceae</taxon>
        <taxon>Nitrosomonas</taxon>
    </lineage>
</organism>
<dbReference type="Proteomes" id="UP000236753">
    <property type="component" value="Unassembled WGS sequence"/>
</dbReference>